<reference evidence="1 2" key="1">
    <citation type="journal article" date="2008" name="J. Bacteriol.">
        <title>'Candidatus Cloacamonas acidaminovorans': genome sequence reconstruction provides a first glimpse of a new bacterial division.</title>
        <authorList>
            <person name="Pelletier E."/>
            <person name="Kreimeyer A."/>
            <person name="Bocs S."/>
            <person name="Rouy Z."/>
            <person name="Gyapay G."/>
            <person name="Chouari R."/>
            <person name="Riviere D."/>
            <person name="Ganesan A."/>
            <person name="Daegelen P."/>
            <person name="Sghir A."/>
            <person name="Cohen G.N."/>
            <person name="Medigue C."/>
            <person name="Weissenbach J."/>
            <person name="Le Paslier D."/>
        </authorList>
    </citation>
    <scope>NUCLEOTIDE SEQUENCE [LARGE SCALE GENOMIC DNA]</scope>
    <source>
        <strain evidence="2">Evry</strain>
    </source>
</reference>
<proteinExistence type="predicted"/>
<dbReference type="AlphaFoldDB" id="B0VI76"/>
<dbReference type="InterPro" id="IPR036890">
    <property type="entry name" value="HATPase_C_sf"/>
</dbReference>
<organism evidence="1 2">
    <name type="scientific">Cloacimonas acidaminovorans (strain Evry)</name>
    <dbReference type="NCBI Taxonomy" id="459349"/>
    <lineage>
        <taxon>Bacteria</taxon>
        <taxon>Pseudomonadati</taxon>
        <taxon>Candidatus Cloacimonadota</taxon>
        <taxon>Candidatus Cloacimonadia</taxon>
        <taxon>Candidatus Cloacimonadales</taxon>
        <taxon>Candidatus Cloacimonadaceae</taxon>
        <taxon>Candidatus Cloacimonas</taxon>
    </lineage>
</organism>
<accession>B0VI76</accession>
<dbReference type="EMBL" id="CU466930">
    <property type="protein sequence ID" value="CAO81052.1"/>
    <property type="molecule type" value="Genomic_DNA"/>
</dbReference>
<sequence>MGYYIMQDSAVAEFEMSEYWYIKPDFEEKVQDFFAQKREPEVVLELDIPGKDFNIAGKGSSELKNLLKRLGVDSEILRRIAVAGYEAEINVAAHSQGGKMISNVFDNLIYMQFMDNGPGISNIQQAMTPGFSTADDLVRELGFGAGLGLPNIQKNSDALHITSALNSPTLVEIIIFF</sequence>
<dbReference type="SUPFAM" id="SSF55874">
    <property type="entry name" value="ATPase domain of HSP90 chaperone/DNA topoisomerase II/histidine kinase"/>
    <property type="match status" value="1"/>
</dbReference>
<dbReference type="STRING" id="459349.CLOAM1190"/>
<dbReference type="GO" id="GO:0016301">
    <property type="term" value="F:kinase activity"/>
    <property type="evidence" value="ECO:0007669"/>
    <property type="project" value="UniProtKB-KW"/>
</dbReference>
<gene>
    <name evidence="1" type="ordered locus">CLOAM1190</name>
</gene>
<protein>
    <submittedName>
        <fullName evidence="1">Anti-sigma regulatory factor (Ser/Thr protein kinase) (Modular protein)</fullName>
    </submittedName>
</protein>
<name>B0VI76_CLOAI</name>
<keyword evidence="2" id="KW-1185">Reference proteome</keyword>
<dbReference type="Gene3D" id="3.30.565.10">
    <property type="entry name" value="Histidine kinase-like ATPase, C-terminal domain"/>
    <property type="match status" value="1"/>
</dbReference>
<dbReference type="Proteomes" id="UP000002019">
    <property type="component" value="Chromosome"/>
</dbReference>
<dbReference type="eggNOG" id="COG2172">
    <property type="taxonomic scope" value="Bacteria"/>
</dbReference>
<evidence type="ECO:0000313" key="1">
    <source>
        <dbReference type="EMBL" id="CAO81052.1"/>
    </source>
</evidence>
<dbReference type="KEGG" id="caci:CLOAM1190"/>
<evidence type="ECO:0000313" key="2">
    <source>
        <dbReference type="Proteomes" id="UP000002019"/>
    </source>
</evidence>
<dbReference type="HOGENOM" id="CLU_129722_0_0_0"/>